<dbReference type="PANTHER" id="PTHR46585">
    <property type="entry name" value="INTEGRASE CORE DOMAIN CONTAINING PROTEIN"/>
    <property type="match status" value="1"/>
</dbReference>
<feature type="domain" description="Integrase catalytic" evidence="2">
    <location>
        <begin position="23"/>
        <end position="185"/>
    </location>
</feature>
<dbReference type="InterPro" id="IPR000953">
    <property type="entry name" value="Chromo/chromo_shadow_dom"/>
</dbReference>
<dbReference type="Gene3D" id="3.30.420.10">
    <property type="entry name" value="Ribonuclease H-like superfamily/Ribonuclease H"/>
    <property type="match status" value="1"/>
</dbReference>
<reference evidence="3" key="1">
    <citation type="submission" date="2016-10" db="EMBL/GenBank/DDBJ databases">
        <title>Deep sequencing reveals no adventitious viruses in Sf-rhabdovirus-negative Sf-RVN cells.</title>
        <authorList>
            <person name="Geisler C."/>
            <person name="Jarvis D.L."/>
        </authorList>
    </citation>
    <scope>NUCLEOTIDE SEQUENCE</scope>
    <source>
        <tissue evidence="3">Ovaries</tissue>
    </source>
</reference>
<dbReference type="PROSITE" id="PS50994">
    <property type="entry name" value="INTEGRASE"/>
    <property type="match status" value="1"/>
</dbReference>
<dbReference type="SUPFAM" id="SSF54160">
    <property type="entry name" value="Chromo domain-like"/>
    <property type="match status" value="1"/>
</dbReference>
<dbReference type="InterPro" id="IPR036397">
    <property type="entry name" value="RNaseH_sf"/>
</dbReference>
<dbReference type="GO" id="GO:0003676">
    <property type="term" value="F:nucleic acid binding"/>
    <property type="evidence" value="ECO:0007669"/>
    <property type="project" value="InterPro"/>
</dbReference>
<dbReference type="CDD" id="cd00024">
    <property type="entry name" value="CD_CSD"/>
    <property type="match status" value="1"/>
</dbReference>
<evidence type="ECO:0000259" key="1">
    <source>
        <dbReference type="PROSITE" id="PS50013"/>
    </source>
</evidence>
<dbReference type="InterPro" id="IPR016197">
    <property type="entry name" value="Chromo-like_dom_sf"/>
</dbReference>
<dbReference type="GO" id="GO:0005694">
    <property type="term" value="C:chromosome"/>
    <property type="evidence" value="ECO:0007669"/>
    <property type="project" value="UniProtKB-ARBA"/>
</dbReference>
<evidence type="ECO:0000313" key="3">
    <source>
        <dbReference type="EMBL" id="AUH25525.1"/>
    </source>
</evidence>
<evidence type="ECO:0000259" key="2">
    <source>
        <dbReference type="PROSITE" id="PS50994"/>
    </source>
</evidence>
<dbReference type="InterPro" id="IPR012337">
    <property type="entry name" value="RNaseH-like_sf"/>
</dbReference>
<organism evidence="3">
    <name type="scientific">Spodoptera frugiperda</name>
    <name type="common">Fall armyworm</name>
    <dbReference type="NCBI Taxonomy" id="7108"/>
    <lineage>
        <taxon>Eukaryota</taxon>
        <taxon>Metazoa</taxon>
        <taxon>Ecdysozoa</taxon>
        <taxon>Arthropoda</taxon>
        <taxon>Hexapoda</taxon>
        <taxon>Insecta</taxon>
        <taxon>Pterygota</taxon>
        <taxon>Neoptera</taxon>
        <taxon>Endopterygota</taxon>
        <taxon>Lepidoptera</taxon>
        <taxon>Glossata</taxon>
        <taxon>Ditrysia</taxon>
        <taxon>Noctuoidea</taxon>
        <taxon>Noctuidae</taxon>
        <taxon>Amphipyrinae</taxon>
        <taxon>Spodoptera</taxon>
    </lineage>
</organism>
<dbReference type="SUPFAM" id="SSF53098">
    <property type="entry name" value="Ribonuclease H-like"/>
    <property type="match status" value="1"/>
</dbReference>
<protein>
    <submittedName>
        <fullName evidence="3">INT</fullName>
    </submittedName>
</protein>
<dbReference type="InterPro" id="IPR001584">
    <property type="entry name" value="Integrase_cat-core"/>
</dbReference>
<proteinExistence type="predicted"/>
<dbReference type="PROSITE" id="PS50013">
    <property type="entry name" value="CHROMO_2"/>
    <property type="match status" value="1"/>
</dbReference>
<sequence length="311" mass="36917">MSKQQIVNEIHKTARRNFLRRSVVLKGIDDLWQADLMDMQNLRKYNKGYNYILIVIDCFSKYAWTRPLKSKNKLDVTHAFERILLDSHRKPDNLQTDMGTEFYNNAFQALMKTYKINHYSSFSTKKASIVERLIKTIKNKLYKYFSLHGNYKWLGKPLEVTLESYNNTKHRTIKLKPIDVCKSNEQIIKENILKANKHVSIPYKPKFKIGDYVRISKYKHNFEKGYTPNWSTELFTVKKINNTIPVTYHIQDQRKQAILGTFYEQELQKSNYPGVYLIEKVLRKKGKKLYVKWLGLNNNENSWIDKTALVD</sequence>
<accession>A0A2U7Q8V3</accession>
<dbReference type="Pfam" id="PF00665">
    <property type="entry name" value="rve"/>
    <property type="match status" value="1"/>
</dbReference>
<dbReference type="GO" id="GO:0015074">
    <property type="term" value="P:DNA integration"/>
    <property type="evidence" value="ECO:0007669"/>
    <property type="project" value="InterPro"/>
</dbReference>
<dbReference type="PANTHER" id="PTHR46585:SF1">
    <property type="entry name" value="CHROMO DOMAIN-CONTAINING PROTEIN"/>
    <property type="match status" value="1"/>
</dbReference>
<dbReference type="EMBL" id="KY042018">
    <property type="protein sequence ID" value="AUH25525.1"/>
    <property type="molecule type" value="Genomic_DNA"/>
</dbReference>
<dbReference type="AlphaFoldDB" id="A0A2U7Q8V3"/>
<name>A0A2U7Q8V3_SPOFR</name>
<feature type="domain" description="Chromo" evidence="1">
    <location>
        <begin position="276"/>
        <end position="311"/>
    </location>
</feature>